<evidence type="ECO:0000256" key="8">
    <source>
        <dbReference type="ARBA" id="ARBA00022840"/>
    </source>
</evidence>
<feature type="transmembrane region" description="Helical" evidence="12">
    <location>
        <begin position="20"/>
        <end position="42"/>
    </location>
</feature>
<dbReference type="CDD" id="cd06225">
    <property type="entry name" value="HAMP"/>
    <property type="match status" value="1"/>
</dbReference>
<evidence type="ECO:0000256" key="4">
    <source>
        <dbReference type="ARBA" id="ARBA00022679"/>
    </source>
</evidence>
<dbReference type="Gene3D" id="3.30.565.10">
    <property type="entry name" value="Histidine kinase-like ATPase, C-terminal domain"/>
    <property type="match status" value="1"/>
</dbReference>
<evidence type="ECO:0000256" key="1">
    <source>
        <dbReference type="ARBA" id="ARBA00004651"/>
    </source>
</evidence>
<sequence length="609" mass="70351">MRRETLYRRYFKDNLFLRFILIVSCIFVASIIVFSYLMLMLISQSAVQRQMDIQRKTMESVSNYVEHKYQSVQDIMRDVYRDGDLASNTTFLLENPFGEYVEHRLDRFFISNESNSDVVQYFQNKIDDDPDIRSLMLYSANQQVMYFYSNRRQFDMVSTNAAHSFVPDTMYLDEASNVSIPNIWVLKSLGMQRSPMFSVRVPISNKASLRNIGQMLVYFDSASIWQSMKNYQQDFKGTILVLSAQNDVLFDTSGKEYGKKYLKLQDMTSDEDISLDGMVATRLTQSQAGYSVVSLISKQELEETYSSARNTIITIAAVCILFAVLLPAMFISSFAKRTHRIIRFTRKVKNGDLNARISDSREDELGQIAKSFNDMLDELNQYIDKVFKAEIKQKRTEIATLEARVNPHFLYNTLEVIRMRAVSSGAKDVGDMIYSLSVLFKSYVRPKARYTFKDELEACKMYLELFRIRYTDRFAYTIECEKELENLPVLKMTLQPVIENYILHGMRTGQKDNWINISVYPQEGVIRAVVSDNGRGIAEEKLSRLRQDLEQDDGVSESESFGLRSIHDRLKLMYGKPYGIELISEEGAGAGTTVIITYPYPGEEEMNHV</sequence>
<evidence type="ECO:0000313" key="14">
    <source>
        <dbReference type="EMBL" id="OMD37149.1"/>
    </source>
</evidence>
<dbReference type="Pfam" id="PF02518">
    <property type="entry name" value="HATPase_c"/>
    <property type="match status" value="1"/>
</dbReference>
<proteinExistence type="predicted"/>
<keyword evidence="4" id="KW-0808">Transferase</keyword>
<name>A0ABX3GUT6_PAEBO</name>
<keyword evidence="3" id="KW-0597">Phosphoprotein</keyword>
<keyword evidence="15" id="KW-1185">Reference proteome</keyword>
<evidence type="ECO:0000256" key="5">
    <source>
        <dbReference type="ARBA" id="ARBA00022692"/>
    </source>
</evidence>
<evidence type="ECO:0000256" key="10">
    <source>
        <dbReference type="ARBA" id="ARBA00023012"/>
    </source>
</evidence>
<evidence type="ECO:0000256" key="11">
    <source>
        <dbReference type="ARBA" id="ARBA00023136"/>
    </source>
</evidence>
<evidence type="ECO:0000256" key="3">
    <source>
        <dbReference type="ARBA" id="ARBA00022553"/>
    </source>
</evidence>
<comment type="subcellular location">
    <subcellularLocation>
        <location evidence="1">Cell membrane</location>
        <topology evidence="1">Multi-pass membrane protein</topology>
    </subcellularLocation>
</comment>
<accession>A0ABX3GUT6</accession>
<keyword evidence="5 12" id="KW-0812">Transmembrane</keyword>
<dbReference type="InterPro" id="IPR036890">
    <property type="entry name" value="HATPase_C_sf"/>
</dbReference>
<keyword evidence="10" id="KW-0902">Two-component regulatory system</keyword>
<dbReference type="InterPro" id="IPR003594">
    <property type="entry name" value="HATPase_dom"/>
</dbReference>
<keyword evidence="6" id="KW-0547">Nucleotide-binding</keyword>
<evidence type="ECO:0000313" key="15">
    <source>
        <dbReference type="Proteomes" id="UP000187412"/>
    </source>
</evidence>
<evidence type="ECO:0000256" key="2">
    <source>
        <dbReference type="ARBA" id="ARBA00022475"/>
    </source>
</evidence>
<evidence type="ECO:0000256" key="12">
    <source>
        <dbReference type="SAM" id="Phobius"/>
    </source>
</evidence>
<evidence type="ECO:0000259" key="13">
    <source>
        <dbReference type="PROSITE" id="PS50885"/>
    </source>
</evidence>
<feature type="domain" description="HAMP" evidence="13">
    <location>
        <begin position="332"/>
        <end position="384"/>
    </location>
</feature>
<dbReference type="PROSITE" id="PS50885">
    <property type="entry name" value="HAMP"/>
    <property type="match status" value="1"/>
</dbReference>
<feature type="transmembrane region" description="Helical" evidence="12">
    <location>
        <begin position="312"/>
        <end position="335"/>
    </location>
</feature>
<evidence type="ECO:0000256" key="9">
    <source>
        <dbReference type="ARBA" id="ARBA00022989"/>
    </source>
</evidence>
<dbReference type="Pfam" id="PF06580">
    <property type="entry name" value="His_kinase"/>
    <property type="match status" value="1"/>
</dbReference>
<dbReference type="SUPFAM" id="SSF158472">
    <property type="entry name" value="HAMP domain-like"/>
    <property type="match status" value="1"/>
</dbReference>
<dbReference type="InterPro" id="IPR050640">
    <property type="entry name" value="Bact_2-comp_sensor_kinase"/>
</dbReference>
<reference evidence="14 15" key="1">
    <citation type="submission" date="2016-10" db="EMBL/GenBank/DDBJ databases">
        <title>Paenibacillus species isolates.</title>
        <authorList>
            <person name="Beno S.M."/>
        </authorList>
    </citation>
    <scope>NUCLEOTIDE SEQUENCE [LARGE SCALE GENOMIC DNA]</scope>
    <source>
        <strain evidence="14 15">FSL H7-0744</strain>
    </source>
</reference>
<dbReference type="InterPro" id="IPR003660">
    <property type="entry name" value="HAMP_dom"/>
</dbReference>
<keyword evidence="8" id="KW-0067">ATP-binding</keyword>
<dbReference type="GO" id="GO:0016301">
    <property type="term" value="F:kinase activity"/>
    <property type="evidence" value="ECO:0007669"/>
    <property type="project" value="UniProtKB-KW"/>
</dbReference>
<protein>
    <submittedName>
        <fullName evidence="14">Two-component sensor histidine kinase</fullName>
    </submittedName>
</protein>
<dbReference type="Gene3D" id="6.10.340.10">
    <property type="match status" value="1"/>
</dbReference>
<gene>
    <name evidence="14" type="ORF">BSK56_31585</name>
</gene>
<dbReference type="Pfam" id="PF00672">
    <property type="entry name" value="HAMP"/>
    <property type="match status" value="1"/>
</dbReference>
<keyword evidence="11 12" id="KW-0472">Membrane</keyword>
<dbReference type="EMBL" id="MPTB01000072">
    <property type="protein sequence ID" value="OMD37149.1"/>
    <property type="molecule type" value="Genomic_DNA"/>
</dbReference>
<evidence type="ECO:0000256" key="6">
    <source>
        <dbReference type="ARBA" id="ARBA00022741"/>
    </source>
</evidence>
<dbReference type="InterPro" id="IPR010559">
    <property type="entry name" value="Sig_transdc_His_kin_internal"/>
</dbReference>
<keyword evidence="7 14" id="KW-0418">Kinase</keyword>
<dbReference type="SUPFAM" id="SSF55874">
    <property type="entry name" value="ATPase domain of HSP90 chaperone/DNA topoisomerase II/histidine kinase"/>
    <property type="match status" value="1"/>
</dbReference>
<organism evidence="14 15">
    <name type="scientific">Paenibacillus borealis</name>
    <dbReference type="NCBI Taxonomy" id="160799"/>
    <lineage>
        <taxon>Bacteria</taxon>
        <taxon>Bacillati</taxon>
        <taxon>Bacillota</taxon>
        <taxon>Bacilli</taxon>
        <taxon>Bacillales</taxon>
        <taxon>Paenibacillaceae</taxon>
        <taxon>Paenibacillus</taxon>
    </lineage>
</organism>
<comment type="caution">
    <text evidence="14">The sequence shown here is derived from an EMBL/GenBank/DDBJ whole genome shotgun (WGS) entry which is preliminary data.</text>
</comment>
<evidence type="ECO:0000256" key="7">
    <source>
        <dbReference type="ARBA" id="ARBA00022777"/>
    </source>
</evidence>
<dbReference type="SMART" id="SM00387">
    <property type="entry name" value="HATPase_c"/>
    <property type="match status" value="1"/>
</dbReference>
<keyword evidence="9 12" id="KW-1133">Transmembrane helix</keyword>
<dbReference type="PANTHER" id="PTHR34220:SF11">
    <property type="entry name" value="SENSOR PROTEIN KINASE HPTS"/>
    <property type="match status" value="1"/>
</dbReference>
<dbReference type="SMART" id="SM00304">
    <property type="entry name" value="HAMP"/>
    <property type="match status" value="1"/>
</dbReference>
<dbReference type="PANTHER" id="PTHR34220">
    <property type="entry name" value="SENSOR HISTIDINE KINASE YPDA"/>
    <property type="match status" value="1"/>
</dbReference>
<dbReference type="Proteomes" id="UP000187412">
    <property type="component" value="Unassembled WGS sequence"/>
</dbReference>
<keyword evidence="2" id="KW-1003">Cell membrane</keyword>